<dbReference type="RefSeq" id="XP_005106548.2">
    <property type="nucleotide sequence ID" value="XM_005106491.3"/>
</dbReference>
<feature type="signal peptide" evidence="1">
    <location>
        <begin position="1"/>
        <end position="21"/>
    </location>
</feature>
<dbReference type="PANTHER" id="PTHR22901">
    <property type="entry name" value="SIALATE O-ACETYLESTERASE"/>
    <property type="match status" value="1"/>
</dbReference>
<sequence>MRRLCLHFLVLIVGLIGSGSCRNVLQTTSEGTQTKESVDPQDEPAQRAAGVTFAFAKHFQDNMVLQRAPERANIYGFSPDIGKKIIAQMNTPSKQYDYTTVVTAGSTAGVGVWKITLDPLNAGVTVTIKVVSDRGTLNLKNVIFGDVWICSGQSNMAFNVFMMSDAAAQTADAHNYPNIRLMTVSTRNSTFPLDDLVAIDQAWTSPNSGAMGRWAWDYFSAVCWVFGKQVHRATGVPVGLIASDWGGTPLNAWSSPESLHKCRAAKATSRRTVGDAEISLPVSDSPNSPPQARDFYVPRDDSVLWNSMIYPLLGMTLRGAIWYQGETDADGGTKMNIYNCTFPGMIADWREKFSQVSQQTNPQFPFGFVQLAPNAPQPPYITVGFPDIRWHQTADYGYVPNPKMPNVFMAVALDLPGFNSTYGAIHPQDKADVGARLALSGLSVAYNQKTVYQGPFPRSGAPSSSGYVLDYGSTWKLVVRSQDVFEFFCERKDGSYGKWVVTSSVASNSTSITLKSDVCGNDEKIMGVRYAWRTSPCTFKKCAVYSTVNSLPAPPFVFKANPGENEVKFSGPFGDGRLEF</sequence>
<dbReference type="PANTHER" id="PTHR22901:SF0">
    <property type="entry name" value="SIALATE O-ACETYLESTERASE"/>
    <property type="match status" value="1"/>
</dbReference>
<dbReference type="InterPro" id="IPR039329">
    <property type="entry name" value="SIAE"/>
</dbReference>
<evidence type="ECO:0000313" key="2">
    <source>
        <dbReference type="Proteomes" id="UP000694888"/>
    </source>
</evidence>
<accession>A0ABM0K1H3</accession>
<evidence type="ECO:0000313" key="3">
    <source>
        <dbReference type="RefSeq" id="XP_005106548.2"/>
    </source>
</evidence>
<evidence type="ECO:0000256" key="1">
    <source>
        <dbReference type="SAM" id="SignalP"/>
    </source>
</evidence>
<dbReference type="Proteomes" id="UP000694888">
    <property type="component" value="Unplaced"/>
</dbReference>
<keyword evidence="1" id="KW-0732">Signal</keyword>
<reference evidence="3" key="1">
    <citation type="submission" date="2025-08" db="UniProtKB">
        <authorList>
            <consortium name="RefSeq"/>
        </authorList>
    </citation>
    <scope>IDENTIFICATION</scope>
</reference>
<dbReference type="PROSITE" id="PS51257">
    <property type="entry name" value="PROKAR_LIPOPROTEIN"/>
    <property type="match status" value="1"/>
</dbReference>
<name>A0ABM0K1H3_APLCA</name>
<dbReference type="GeneID" id="101860596"/>
<organism evidence="2 3">
    <name type="scientific">Aplysia californica</name>
    <name type="common">California sea hare</name>
    <dbReference type="NCBI Taxonomy" id="6500"/>
    <lineage>
        <taxon>Eukaryota</taxon>
        <taxon>Metazoa</taxon>
        <taxon>Spiralia</taxon>
        <taxon>Lophotrochozoa</taxon>
        <taxon>Mollusca</taxon>
        <taxon>Gastropoda</taxon>
        <taxon>Heterobranchia</taxon>
        <taxon>Euthyneura</taxon>
        <taxon>Tectipleura</taxon>
        <taxon>Aplysiida</taxon>
        <taxon>Aplysioidea</taxon>
        <taxon>Aplysiidae</taxon>
        <taxon>Aplysia</taxon>
    </lineage>
</organism>
<protein>
    <submittedName>
        <fullName evidence="3">Sialate O-acetylesterase</fullName>
    </submittedName>
</protein>
<dbReference type="Gene3D" id="3.40.50.1110">
    <property type="entry name" value="SGNH hydrolase"/>
    <property type="match status" value="1"/>
</dbReference>
<proteinExistence type="predicted"/>
<dbReference type="SUPFAM" id="SSF52266">
    <property type="entry name" value="SGNH hydrolase"/>
    <property type="match status" value="1"/>
</dbReference>
<feature type="chain" id="PRO_5045788701" evidence="1">
    <location>
        <begin position="22"/>
        <end position="580"/>
    </location>
</feature>
<gene>
    <name evidence="3" type="primary">LOC101860596</name>
</gene>
<keyword evidence="2" id="KW-1185">Reference proteome</keyword>
<dbReference type="InterPro" id="IPR036514">
    <property type="entry name" value="SGNH_hydro_sf"/>
</dbReference>